<dbReference type="Pfam" id="PF17107">
    <property type="entry name" value="SesA"/>
    <property type="match status" value="1"/>
</dbReference>
<dbReference type="AlphaFoldDB" id="A0A2K0TC85"/>
<feature type="compositionally biased region" description="Basic and acidic residues" evidence="1">
    <location>
        <begin position="150"/>
        <end position="161"/>
    </location>
</feature>
<proteinExistence type="predicted"/>
<protein>
    <recommendedName>
        <fullName evidence="2">NACHT-NTPase and P-loop NTPases N-terminal domain-containing protein</fullName>
    </recommendedName>
</protein>
<evidence type="ECO:0000256" key="1">
    <source>
        <dbReference type="SAM" id="MobiDB-lite"/>
    </source>
</evidence>
<dbReference type="InterPro" id="IPR031352">
    <property type="entry name" value="SesA"/>
</dbReference>
<name>A0A2K0TC85_9HYPO</name>
<feature type="region of interest" description="Disordered" evidence="1">
    <location>
        <begin position="141"/>
        <end position="171"/>
    </location>
</feature>
<feature type="domain" description="NACHT-NTPase and P-loop NTPases N-terminal" evidence="2">
    <location>
        <begin position="13"/>
        <end position="131"/>
    </location>
</feature>
<accession>A0A2K0TC85</accession>
<gene>
    <name evidence="3" type="ORF">TGAMA5MH_05062</name>
</gene>
<sequence>MLGPELSEVFFETITRIDACVSIYNAAEEASCVPPSFSEIAARLRLIQESLVSTSRIFEADYVSGSSHDTLKNVIEGCSARAISLHEIFQTIIPRTEASPTVKQITAMRTASKATGVGKLIDGIMEDLQMLTVNEASKAATQRQNEALTEDGKKREQRVQADHGGGIAGLREVGSKSGAQYVYNGVGNQNVAMERATQVNGTFQGGTFNFSQA</sequence>
<evidence type="ECO:0000313" key="4">
    <source>
        <dbReference type="Proteomes" id="UP000236546"/>
    </source>
</evidence>
<comment type="caution">
    <text evidence="3">The sequence shown here is derived from an EMBL/GenBank/DDBJ whole genome shotgun (WGS) entry which is preliminary data.</text>
</comment>
<dbReference type="Proteomes" id="UP000236546">
    <property type="component" value="Unassembled WGS sequence"/>
</dbReference>
<reference evidence="3 4" key="1">
    <citation type="submission" date="2017-02" db="EMBL/GenBank/DDBJ databases">
        <title>Genomes of Trichoderma spp. with biocontrol activity.</title>
        <authorList>
            <person name="Gardiner D."/>
            <person name="Kazan K."/>
            <person name="Vos C."/>
            <person name="Harvey P."/>
        </authorList>
    </citation>
    <scope>NUCLEOTIDE SEQUENCE [LARGE SCALE GENOMIC DNA]</scope>
    <source>
        <strain evidence="3 4">A5MH</strain>
    </source>
</reference>
<dbReference type="EMBL" id="MTYH01000049">
    <property type="protein sequence ID" value="PNP43129.1"/>
    <property type="molecule type" value="Genomic_DNA"/>
</dbReference>
<evidence type="ECO:0000313" key="3">
    <source>
        <dbReference type="EMBL" id="PNP43129.1"/>
    </source>
</evidence>
<organism evidence="3 4">
    <name type="scientific">Trichoderma gamsii</name>
    <dbReference type="NCBI Taxonomy" id="398673"/>
    <lineage>
        <taxon>Eukaryota</taxon>
        <taxon>Fungi</taxon>
        <taxon>Dikarya</taxon>
        <taxon>Ascomycota</taxon>
        <taxon>Pezizomycotina</taxon>
        <taxon>Sordariomycetes</taxon>
        <taxon>Hypocreomycetidae</taxon>
        <taxon>Hypocreales</taxon>
        <taxon>Hypocreaceae</taxon>
        <taxon>Trichoderma</taxon>
    </lineage>
</organism>
<evidence type="ECO:0000259" key="2">
    <source>
        <dbReference type="Pfam" id="PF17107"/>
    </source>
</evidence>
<dbReference type="OrthoDB" id="674604at2759"/>